<gene>
    <name evidence="1" type="ORF">MTR65_08765</name>
</gene>
<dbReference type="Proteomes" id="UP001162802">
    <property type="component" value="Unassembled WGS sequence"/>
</dbReference>
<evidence type="ECO:0000313" key="1">
    <source>
        <dbReference type="EMBL" id="MCJ1960769.1"/>
    </source>
</evidence>
<keyword evidence="2" id="KW-1185">Reference proteome</keyword>
<name>A0ABT0AC70_9SPHN</name>
<protein>
    <submittedName>
        <fullName evidence="1">Uncharacterized protein</fullName>
    </submittedName>
</protein>
<dbReference type="EMBL" id="JALHAT010000012">
    <property type="protein sequence ID" value="MCJ1960769.1"/>
    <property type="molecule type" value="Genomic_DNA"/>
</dbReference>
<dbReference type="RefSeq" id="WP_243799219.1">
    <property type="nucleotide sequence ID" value="NZ_JALHAT010000012.1"/>
</dbReference>
<sequence>MRRTYVEHVLVGGLAALILAGCQSNSESVPGDADDSRPWSAIAPDETVQASGTEPFWSVRVERGQMIYTAPDLPKGQEIAVTRFAGRGGLSFSGERDGEVWTLAITQGECSDGMSDRSYPFTATLADGATTRQGCAWSAANPYRDAS</sequence>
<accession>A0ABT0AC70</accession>
<evidence type="ECO:0000313" key="2">
    <source>
        <dbReference type="Proteomes" id="UP001162802"/>
    </source>
</evidence>
<proteinExistence type="predicted"/>
<dbReference type="PROSITE" id="PS51257">
    <property type="entry name" value="PROKAR_LIPOPROTEIN"/>
    <property type="match status" value="1"/>
</dbReference>
<organism evidence="1 2">
    <name type="scientific">Novosphingobium mangrovi</name>
    <name type="common">ex Hu et al. 2023</name>
    <dbReference type="NCBI Taxonomy" id="2930094"/>
    <lineage>
        <taxon>Bacteria</taxon>
        <taxon>Pseudomonadati</taxon>
        <taxon>Pseudomonadota</taxon>
        <taxon>Alphaproteobacteria</taxon>
        <taxon>Sphingomonadales</taxon>
        <taxon>Sphingomonadaceae</taxon>
        <taxon>Novosphingobium</taxon>
    </lineage>
</organism>
<comment type="caution">
    <text evidence="1">The sequence shown here is derived from an EMBL/GenBank/DDBJ whole genome shotgun (WGS) entry which is preliminary data.</text>
</comment>
<reference evidence="1" key="1">
    <citation type="submission" date="2022-03" db="EMBL/GenBank/DDBJ databases">
        <title>Identification of a novel bacterium isolated from mangrove sediments.</title>
        <authorList>
            <person name="Pan X."/>
        </authorList>
    </citation>
    <scope>NUCLEOTIDE SEQUENCE</scope>
    <source>
        <strain evidence="1">B2637</strain>
    </source>
</reference>